<dbReference type="InterPro" id="IPR025287">
    <property type="entry name" value="WAK_GUB"/>
</dbReference>
<evidence type="ECO:0000256" key="2">
    <source>
        <dbReference type="ARBA" id="ARBA00012513"/>
    </source>
</evidence>
<feature type="domain" description="Wall-associated receptor kinase galacturonan-binding" evidence="11">
    <location>
        <begin position="510"/>
        <end position="573"/>
    </location>
</feature>
<keyword evidence="5" id="KW-1133">Transmembrane helix</keyword>
<feature type="domain" description="Wall-associated receptor kinase C-terminal" evidence="12">
    <location>
        <begin position="451"/>
        <end position="498"/>
    </location>
</feature>
<feature type="chain" id="PRO_5046615007" description="non-specific serine/threonine protein kinase" evidence="10">
    <location>
        <begin position="30"/>
        <end position="829"/>
    </location>
</feature>
<keyword evidence="4 10" id="KW-0732">Signal</keyword>
<evidence type="ECO:0000256" key="7">
    <source>
        <dbReference type="ARBA" id="ARBA00023180"/>
    </source>
</evidence>
<keyword evidence="14" id="KW-1185">Reference proteome</keyword>
<accession>A0ABQ7Z548</accession>
<comment type="caution">
    <text evidence="13">The sequence shown here is derived from an EMBL/GenBank/DDBJ whole genome shotgun (WGS) entry which is preliminary data.</text>
</comment>
<keyword evidence="3" id="KW-0812">Transmembrane</keyword>
<evidence type="ECO:0000313" key="14">
    <source>
        <dbReference type="Proteomes" id="UP000824890"/>
    </source>
</evidence>
<dbReference type="EC" id="2.7.11.1" evidence="2"/>
<dbReference type="PANTHER" id="PTHR33138:SF11">
    <property type="entry name" value="KINASE-LIKE PROTEIN"/>
    <property type="match status" value="1"/>
</dbReference>
<comment type="catalytic activity">
    <reaction evidence="9">
        <text>L-seryl-[protein] + ATP = O-phospho-L-seryl-[protein] + ADP + H(+)</text>
        <dbReference type="Rhea" id="RHEA:17989"/>
        <dbReference type="Rhea" id="RHEA-COMP:9863"/>
        <dbReference type="Rhea" id="RHEA-COMP:11604"/>
        <dbReference type="ChEBI" id="CHEBI:15378"/>
        <dbReference type="ChEBI" id="CHEBI:29999"/>
        <dbReference type="ChEBI" id="CHEBI:30616"/>
        <dbReference type="ChEBI" id="CHEBI:83421"/>
        <dbReference type="ChEBI" id="CHEBI:456216"/>
        <dbReference type="EC" id="2.7.11.1"/>
    </reaction>
</comment>
<feature type="domain" description="Wall-associated receptor kinase C-terminal" evidence="12">
    <location>
        <begin position="633"/>
        <end position="717"/>
    </location>
</feature>
<gene>
    <name evidence="13" type="ORF">HID58_072633</name>
</gene>
<reference evidence="13 14" key="1">
    <citation type="submission" date="2021-05" db="EMBL/GenBank/DDBJ databases">
        <title>Genome Assembly of Synthetic Allotetraploid Brassica napus Reveals Homoeologous Exchanges between Subgenomes.</title>
        <authorList>
            <person name="Davis J.T."/>
        </authorList>
    </citation>
    <scope>NUCLEOTIDE SEQUENCE [LARGE SCALE GENOMIC DNA]</scope>
    <source>
        <strain evidence="14">cv. Da-Ae</strain>
        <tissue evidence="13">Seedling</tissue>
    </source>
</reference>
<evidence type="ECO:0000259" key="12">
    <source>
        <dbReference type="Pfam" id="PF14380"/>
    </source>
</evidence>
<organism evidence="13 14">
    <name type="scientific">Brassica napus</name>
    <name type="common">Rape</name>
    <dbReference type="NCBI Taxonomy" id="3708"/>
    <lineage>
        <taxon>Eukaryota</taxon>
        <taxon>Viridiplantae</taxon>
        <taxon>Streptophyta</taxon>
        <taxon>Embryophyta</taxon>
        <taxon>Tracheophyta</taxon>
        <taxon>Spermatophyta</taxon>
        <taxon>Magnoliopsida</taxon>
        <taxon>eudicotyledons</taxon>
        <taxon>Gunneridae</taxon>
        <taxon>Pentapetalae</taxon>
        <taxon>rosids</taxon>
        <taxon>malvids</taxon>
        <taxon>Brassicales</taxon>
        <taxon>Brassicaceae</taxon>
        <taxon>Brassiceae</taxon>
        <taxon>Brassica</taxon>
    </lineage>
</organism>
<sequence>MINLFLSRTKSTFHVIICMLFVIPSCVFSANELHDRCSQPFNCGNQNGLRYPFWTSGREDCGHPDFKVDCSGEFAEVSITSVKYRILEANYDSGIIRLARSDFIGDLCPKDPLNATFNEIVLPLAHNTKLLTIYHNCSRAFPQYVSTFVGDLPCGDGDGDDDDTISYYVTTNLSSPLLDGIRGQLDDFRSSCKSVSIPASGPWLETLQRNRTPDNLQKALAEGFQVGLNQDCSSCSASEGACGFNQNSGGFVCYSLEGANNHHRTVDVGLSSGTIAGLAAGVILFLFLDLEMRGSGSLMENGVSSEEEEMVRKMTLVGLWCIQSSPSDRPLMNRVVEMMEGSVDALEVPPRPVFQIPAEPLLESSTISENIYQVTHNWFPLLRWEPSRKLRSFIAQASLQQKHNVFNHLKPSVRDATLPPEIFELSQMYKNLTVFHHCNSKLPYRSSYTCPVIVPKSFVPEEKELNMTNLESVLSKGFEVKVKIDEKACQECSSNHGTHQPSADELYRRCSAPFSCGDQSGLLYPFWIPDREECGHPEFKLDCHSSVAEINICSVKYRILAADYTSRDIRLARSDYIGGLCPQHPINDPFTQNVFGLAGDAGMISIYHECTPEFLQSVSPYVGDLDCEVNEKSYYVTRNLSSPLKDLGGTCKRNVSIPASGPALNTLLKNASRDNLKKALKEGFKVEFHRECSMCMDSGGACGYKKGSNNFLCYCKDHIHSHTCGNKDAGISSPAKADLEMGDSGRPKGNGINFQEEEIAKKMTLVGLWCIQSSPSDRPSMDRVVEMMEGSLDALDVPPKPVLQVPLLESSTLSEDISVYTEVCSVNTV</sequence>
<evidence type="ECO:0000256" key="10">
    <source>
        <dbReference type="SAM" id="SignalP"/>
    </source>
</evidence>
<comment type="subcellular location">
    <subcellularLocation>
        <location evidence="1">Membrane</location>
        <topology evidence="1">Single-pass type I membrane protein</topology>
    </subcellularLocation>
</comment>
<evidence type="ECO:0000256" key="8">
    <source>
        <dbReference type="ARBA" id="ARBA00047899"/>
    </source>
</evidence>
<dbReference type="EMBL" id="JAGKQM010000016">
    <property type="protein sequence ID" value="KAH0875271.1"/>
    <property type="molecule type" value="Genomic_DNA"/>
</dbReference>
<dbReference type="PANTHER" id="PTHR33138">
    <property type="entry name" value="OS01G0690200 PROTEIN"/>
    <property type="match status" value="1"/>
</dbReference>
<dbReference type="Pfam" id="PF14380">
    <property type="entry name" value="WAK_assoc"/>
    <property type="match status" value="3"/>
</dbReference>
<name>A0ABQ7Z548_BRANA</name>
<evidence type="ECO:0000256" key="1">
    <source>
        <dbReference type="ARBA" id="ARBA00004479"/>
    </source>
</evidence>
<comment type="catalytic activity">
    <reaction evidence="8">
        <text>L-threonyl-[protein] + ATP = O-phospho-L-threonyl-[protein] + ADP + H(+)</text>
        <dbReference type="Rhea" id="RHEA:46608"/>
        <dbReference type="Rhea" id="RHEA-COMP:11060"/>
        <dbReference type="Rhea" id="RHEA-COMP:11605"/>
        <dbReference type="ChEBI" id="CHEBI:15378"/>
        <dbReference type="ChEBI" id="CHEBI:30013"/>
        <dbReference type="ChEBI" id="CHEBI:30616"/>
        <dbReference type="ChEBI" id="CHEBI:61977"/>
        <dbReference type="ChEBI" id="CHEBI:456216"/>
        <dbReference type="EC" id="2.7.11.1"/>
    </reaction>
</comment>
<evidence type="ECO:0000259" key="11">
    <source>
        <dbReference type="Pfam" id="PF13947"/>
    </source>
</evidence>
<evidence type="ECO:0000256" key="6">
    <source>
        <dbReference type="ARBA" id="ARBA00023136"/>
    </source>
</evidence>
<evidence type="ECO:0000256" key="4">
    <source>
        <dbReference type="ARBA" id="ARBA00022729"/>
    </source>
</evidence>
<feature type="domain" description="Wall-associated receptor kinase galacturonan-binding" evidence="11">
    <location>
        <begin position="37"/>
        <end position="100"/>
    </location>
</feature>
<dbReference type="Proteomes" id="UP000824890">
    <property type="component" value="Unassembled WGS sequence"/>
</dbReference>
<protein>
    <recommendedName>
        <fullName evidence="2">non-specific serine/threonine protein kinase</fullName>
        <ecNumber evidence="2">2.7.11.1</ecNumber>
    </recommendedName>
</protein>
<keyword evidence="7" id="KW-0325">Glycoprotein</keyword>
<evidence type="ECO:0000313" key="13">
    <source>
        <dbReference type="EMBL" id="KAH0875271.1"/>
    </source>
</evidence>
<feature type="signal peptide" evidence="10">
    <location>
        <begin position="1"/>
        <end position="29"/>
    </location>
</feature>
<evidence type="ECO:0000256" key="3">
    <source>
        <dbReference type="ARBA" id="ARBA00022692"/>
    </source>
</evidence>
<proteinExistence type="predicted"/>
<keyword evidence="6" id="KW-0472">Membrane</keyword>
<feature type="domain" description="Wall-associated receptor kinase C-terminal" evidence="12">
    <location>
        <begin position="176"/>
        <end position="255"/>
    </location>
</feature>
<evidence type="ECO:0000256" key="9">
    <source>
        <dbReference type="ARBA" id="ARBA00048679"/>
    </source>
</evidence>
<dbReference type="Pfam" id="PF13947">
    <property type="entry name" value="GUB_WAK_bind"/>
    <property type="match status" value="2"/>
</dbReference>
<dbReference type="InterPro" id="IPR032872">
    <property type="entry name" value="WAK_assoc_C"/>
</dbReference>
<evidence type="ECO:0000256" key="5">
    <source>
        <dbReference type="ARBA" id="ARBA00022989"/>
    </source>
</evidence>